<dbReference type="Gene3D" id="3.40.50.10320">
    <property type="entry name" value="LmbE-like"/>
    <property type="match status" value="1"/>
</dbReference>
<dbReference type="SUPFAM" id="SSF102588">
    <property type="entry name" value="LmbE-like"/>
    <property type="match status" value="1"/>
</dbReference>
<dbReference type="EMBL" id="MFYX01000018">
    <property type="protein sequence ID" value="OGK06888.1"/>
    <property type="molecule type" value="Genomic_DNA"/>
</dbReference>
<evidence type="ECO:0000313" key="4">
    <source>
        <dbReference type="EMBL" id="OGK06888.1"/>
    </source>
</evidence>
<name>A0A1F7FJU0_UNCRA</name>
<dbReference type="InterPro" id="IPR015943">
    <property type="entry name" value="WD40/YVTN_repeat-like_dom_sf"/>
</dbReference>
<evidence type="ECO:0000256" key="2">
    <source>
        <dbReference type="ARBA" id="ARBA00023276"/>
    </source>
</evidence>
<dbReference type="Pfam" id="PF02585">
    <property type="entry name" value="PIG-L"/>
    <property type="match status" value="1"/>
</dbReference>
<dbReference type="GO" id="GO:0015979">
    <property type="term" value="P:photosynthesis"/>
    <property type="evidence" value="ECO:0007669"/>
    <property type="project" value="UniProtKB-KW"/>
</dbReference>
<evidence type="ECO:0000313" key="5">
    <source>
        <dbReference type="Proteomes" id="UP000179243"/>
    </source>
</evidence>
<sequence length="722" mass="79750">MCKIVFLIVAFFVLQPQGVPDHSYFYRNGFEPLTDVCFVNDQKGWACGASGAILYTVDGGQHWQYGNSNSIYFLEGIHFINEQTGFAIGGIKLPEADSYPSILFWDHSVHAMGVILRTQDGGLTWESQNADSHYPTVYTKPTAWLFDIDFIDSLNGWTCGSFGTIYHTSDGGATWLQQAYTGLNFQRKHGYWYYGIDFTDQNNGTVAGEDSLVATTSDGGNTWTYQKGPQMLVNTDVAPQPYEEGKLYNFFRGVFFINQQTGWAVGDNACLMKTTDGGATWAQQAISLPAELLDLVDIKDVFFIDPDTGWAVCHLGGGILRTLNGGQNWEWIKTGIHGWFNAVRFVDHLNGWAVGECGQIMRTSDGGLTWELQRGAPLNNGSYAPIMVVHAHGDDEAYYIGAMLARYGLDYGLPLVDVRTTKDCRGFELSRIGEVKRLEARTACSIEGNSGHRTFDEFDTDEDTSHAQEVAQWGGSEDLMMREIVEAIRNWRPAVIITHDSIYGEYNKQNHISTGKIATKAFWAAGDPLRFPELNQSAGLEEWDPKKLYFFSAGSGMPHFSMDINQTCARTGHTYAQQGTRALRNYVSQGMSGSSTSSINLPRMISTVTAPSSETDILAGTGVSIDGSGTLTKNHTWVLSAFPNPFNPKTKIIFDGTLSSPDQNIQITISDIHGKAIGKLTAHGRQFIEGVAWDASTRPSGVYFIKALVEGRRCVSRILVVK</sequence>
<dbReference type="InterPro" id="IPR028203">
    <property type="entry name" value="PSII_CF48-like_dom"/>
</dbReference>
<evidence type="ECO:0000256" key="1">
    <source>
        <dbReference type="ARBA" id="ARBA00022531"/>
    </source>
</evidence>
<dbReference type="GO" id="GO:0009523">
    <property type="term" value="C:photosystem II"/>
    <property type="evidence" value="ECO:0007669"/>
    <property type="project" value="UniProtKB-KW"/>
</dbReference>
<proteinExistence type="predicted"/>
<protein>
    <recommendedName>
        <fullName evidence="3">Photosynthesis system II assembly factor Ycf48/Hcf136-like domain-containing protein</fullName>
    </recommendedName>
</protein>
<dbReference type="InterPro" id="IPR003737">
    <property type="entry name" value="GlcNAc_PI_deacetylase-related"/>
</dbReference>
<feature type="domain" description="Photosynthesis system II assembly factor Ycf48/Hcf136-like" evidence="3">
    <location>
        <begin position="253"/>
        <end position="333"/>
    </location>
</feature>
<dbReference type="PANTHER" id="PTHR47199">
    <property type="entry name" value="PHOTOSYSTEM II STABILITY/ASSEMBLY FACTOR HCF136, CHLOROPLASTIC"/>
    <property type="match status" value="1"/>
</dbReference>
<organism evidence="4 5">
    <name type="scientific">Candidatus Raymondbacteria bacterium RIFOXYD12_FULL_49_13</name>
    <dbReference type="NCBI Taxonomy" id="1817890"/>
    <lineage>
        <taxon>Bacteria</taxon>
        <taxon>Raymondiibacteriota</taxon>
    </lineage>
</organism>
<dbReference type="Pfam" id="PF14870">
    <property type="entry name" value="PSII_BNR"/>
    <property type="match status" value="2"/>
</dbReference>
<comment type="caution">
    <text evidence="4">The sequence shown here is derived from an EMBL/GenBank/DDBJ whole genome shotgun (WGS) entry which is preliminary data.</text>
</comment>
<feature type="domain" description="Photosynthesis system II assembly factor Ycf48/Hcf136-like" evidence="3">
    <location>
        <begin position="139"/>
        <end position="224"/>
    </location>
</feature>
<evidence type="ECO:0000259" key="3">
    <source>
        <dbReference type="Pfam" id="PF14870"/>
    </source>
</evidence>
<reference evidence="4 5" key="1">
    <citation type="journal article" date="2016" name="Nat. Commun.">
        <title>Thousands of microbial genomes shed light on interconnected biogeochemical processes in an aquifer system.</title>
        <authorList>
            <person name="Anantharaman K."/>
            <person name="Brown C.T."/>
            <person name="Hug L.A."/>
            <person name="Sharon I."/>
            <person name="Castelle C.J."/>
            <person name="Probst A.J."/>
            <person name="Thomas B.C."/>
            <person name="Singh A."/>
            <person name="Wilkins M.J."/>
            <person name="Karaoz U."/>
            <person name="Brodie E.L."/>
            <person name="Williams K.H."/>
            <person name="Hubbard S.S."/>
            <person name="Banfield J.F."/>
        </authorList>
    </citation>
    <scope>NUCLEOTIDE SEQUENCE [LARGE SCALE GENOMIC DNA]</scope>
</reference>
<keyword evidence="2" id="KW-0604">Photosystem II</keyword>
<dbReference type="AlphaFoldDB" id="A0A1F7FJU0"/>
<accession>A0A1F7FJU0</accession>
<dbReference type="Gene3D" id="2.130.10.10">
    <property type="entry name" value="YVTN repeat-like/Quinoprotein amine dehydrogenase"/>
    <property type="match status" value="1"/>
</dbReference>
<dbReference type="PANTHER" id="PTHR47199:SF2">
    <property type="entry name" value="PHOTOSYSTEM II STABILITY_ASSEMBLY FACTOR HCF136, CHLOROPLASTIC"/>
    <property type="match status" value="1"/>
</dbReference>
<dbReference type="SUPFAM" id="SSF110296">
    <property type="entry name" value="Oligoxyloglucan reducing end-specific cellobiohydrolase"/>
    <property type="match status" value="1"/>
</dbReference>
<keyword evidence="1" id="KW-0602">Photosynthesis</keyword>
<dbReference type="Proteomes" id="UP000179243">
    <property type="component" value="Unassembled WGS sequence"/>
</dbReference>
<gene>
    <name evidence="4" type="ORF">A2519_11555</name>
</gene>
<dbReference type="InterPro" id="IPR024078">
    <property type="entry name" value="LmbE-like_dom_sf"/>
</dbReference>
<dbReference type="CDD" id="cd15482">
    <property type="entry name" value="Sialidase_non-viral"/>
    <property type="match status" value="1"/>
</dbReference>